<dbReference type="InterPro" id="IPR036318">
    <property type="entry name" value="FAD-bd_PCMH-like_sf"/>
</dbReference>
<evidence type="ECO:0000256" key="11">
    <source>
        <dbReference type="ARBA" id="ARBA00023027"/>
    </source>
</evidence>
<evidence type="ECO:0000259" key="16">
    <source>
        <dbReference type="PROSITE" id="PS51085"/>
    </source>
</evidence>
<evidence type="ECO:0000256" key="14">
    <source>
        <dbReference type="PIRSR" id="PIRSR000127-2"/>
    </source>
</evidence>
<dbReference type="Gene3D" id="3.30.465.10">
    <property type="match status" value="1"/>
</dbReference>
<keyword evidence="5 15" id="KW-0001">2Fe-2S</keyword>
<evidence type="ECO:0000256" key="12">
    <source>
        <dbReference type="ARBA" id="ARBA00034078"/>
    </source>
</evidence>
<dbReference type="InterPro" id="IPR016166">
    <property type="entry name" value="FAD-bd_PCMH"/>
</dbReference>
<keyword evidence="3 15" id="KW-0500">Molybdenum</keyword>
<dbReference type="SUPFAM" id="SSF56176">
    <property type="entry name" value="FAD-binding/transporter-associated domain-like"/>
    <property type="match status" value="1"/>
</dbReference>
<keyword evidence="11" id="KW-0520">NAD</keyword>
<dbReference type="GO" id="GO:0071949">
    <property type="term" value="F:FAD binding"/>
    <property type="evidence" value="ECO:0007669"/>
    <property type="project" value="InterPro"/>
</dbReference>
<accession>A0A8C4QYP6</accession>
<dbReference type="InterPro" id="IPR002346">
    <property type="entry name" value="Mopterin_DH_FAD-bd"/>
</dbReference>
<evidence type="ECO:0000256" key="10">
    <source>
        <dbReference type="ARBA" id="ARBA00023014"/>
    </source>
</evidence>
<dbReference type="GO" id="GO:0005506">
    <property type="term" value="F:iron ion binding"/>
    <property type="evidence" value="ECO:0007669"/>
    <property type="project" value="InterPro"/>
</dbReference>
<dbReference type="InterPro" id="IPR046867">
    <property type="entry name" value="AldOxase/xan_DH_MoCoBD2"/>
</dbReference>
<dbReference type="Pfam" id="PF00941">
    <property type="entry name" value="FAD_binding_5"/>
    <property type="match status" value="1"/>
</dbReference>
<dbReference type="PANTHER" id="PTHR45444">
    <property type="entry name" value="XANTHINE DEHYDROGENASE"/>
    <property type="match status" value="1"/>
</dbReference>
<evidence type="ECO:0000256" key="2">
    <source>
        <dbReference type="ARBA" id="ARBA00006849"/>
    </source>
</evidence>
<dbReference type="InterPro" id="IPR005107">
    <property type="entry name" value="CO_DH_flav_C"/>
</dbReference>
<evidence type="ECO:0008006" key="20">
    <source>
        <dbReference type="Google" id="ProtNLM"/>
    </source>
</evidence>
<evidence type="ECO:0000256" key="9">
    <source>
        <dbReference type="ARBA" id="ARBA00023004"/>
    </source>
</evidence>
<dbReference type="Gene3D" id="3.10.20.30">
    <property type="match status" value="1"/>
</dbReference>
<dbReference type="GO" id="GO:0016491">
    <property type="term" value="F:oxidoreductase activity"/>
    <property type="evidence" value="ECO:0007669"/>
    <property type="project" value="UniProtKB-KW"/>
</dbReference>
<dbReference type="FunFam" id="3.30.365.10:FF:000001">
    <property type="entry name" value="Xanthine dehydrogenase oxidase"/>
    <property type="match status" value="1"/>
</dbReference>
<comment type="cofactor">
    <cofactor evidence="15">
        <name>[2Fe-2S] cluster</name>
        <dbReference type="ChEBI" id="CHEBI:190135"/>
    </cofactor>
    <text evidence="15">Binds 2 [2Fe-2S] clusters.</text>
</comment>
<dbReference type="SUPFAM" id="SSF47741">
    <property type="entry name" value="CO dehydrogenase ISP C-domain like"/>
    <property type="match status" value="1"/>
</dbReference>
<dbReference type="CDD" id="cd00207">
    <property type="entry name" value="fer2"/>
    <property type="match status" value="1"/>
</dbReference>
<feature type="binding site" evidence="15">
    <location>
        <position position="772"/>
    </location>
    <ligand>
        <name>Mo-molybdopterin</name>
        <dbReference type="ChEBI" id="CHEBI:71302"/>
    </ligand>
    <ligandPart>
        <name>Mo</name>
        <dbReference type="ChEBI" id="CHEBI:28685"/>
    </ligandPart>
</feature>
<dbReference type="InterPro" id="IPR012675">
    <property type="entry name" value="Beta-grasp_dom_sf"/>
</dbReference>
<feature type="binding site" evidence="14">
    <location>
        <begin position="328"/>
        <end position="332"/>
    </location>
    <ligand>
        <name>FAD</name>
        <dbReference type="ChEBI" id="CHEBI:57692"/>
    </ligand>
</feature>
<evidence type="ECO:0000313" key="18">
    <source>
        <dbReference type="Ensembl" id="ENSEBUP00000021596.1"/>
    </source>
</evidence>
<dbReference type="InterPro" id="IPR016169">
    <property type="entry name" value="FAD-bd_PCMH_sub2"/>
</dbReference>
<dbReference type="Gene3D" id="3.30.365.10">
    <property type="entry name" value="Aldehyde oxidase/xanthine dehydrogenase, molybdopterin binding domain"/>
    <property type="match status" value="4"/>
</dbReference>
<dbReference type="InterPro" id="IPR036010">
    <property type="entry name" value="2Fe-2S_ferredoxin-like_sf"/>
</dbReference>
<keyword evidence="6 15" id="KW-0479">Metal-binding</keyword>
<evidence type="ECO:0000256" key="5">
    <source>
        <dbReference type="ARBA" id="ARBA00022714"/>
    </source>
</evidence>
<dbReference type="Pfam" id="PF00111">
    <property type="entry name" value="Fer2"/>
    <property type="match status" value="1"/>
</dbReference>
<dbReference type="Ensembl" id="ENSEBUT00000022172.1">
    <property type="protein sequence ID" value="ENSEBUP00000021596.1"/>
    <property type="gene ID" value="ENSEBUG00000013326.1"/>
</dbReference>
<dbReference type="InterPro" id="IPR008274">
    <property type="entry name" value="AldOxase/xan_DH_MoCoBD1"/>
</dbReference>
<keyword evidence="7 14" id="KW-0274">FAD</keyword>
<dbReference type="PROSITE" id="PS51085">
    <property type="entry name" value="2FE2S_FER_2"/>
    <property type="match status" value="1"/>
</dbReference>
<organism evidence="18 19">
    <name type="scientific">Eptatretus burgeri</name>
    <name type="common">Inshore hagfish</name>
    <dbReference type="NCBI Taxonomy" id="7764"/>
    <lineage>
        <taxon>Eukaryota</taxon>
        <taxon>Metazoa</taxon>
        <taxon>Chordata</taxon>
        <taxon>Craniata</taxon>
        <taxon>Vertebrata</taxon>
        <taxon>Cyclostomata</taxon>
        <taxon>Myxini</taxon>
        <taxon>Myxiniformes</taxon>
        <taxon>Myxinidae</taxon>
        <taxon>Eptatretinae</taxon>
        <taxon>Eptatretus</taxon>
    </lineage>
</organism>
<dbReference type="SMART" id="SM01008">
    <property type="entry name" value="Ald_Xan_dh_C"/>
    <property type="match status" value="1"/>
</dbReference>
<comment type="cofactor">
    <cofactor evidence="1 14">
        <name>FAD</name>
        <dbReference type="ChEBI" id="CHEBI:57692"/>
    </cofactor>
</comment>
<feature type="binding site" evidence="15">
    <location>
        <position position="56"/>
    </location>
    <ligand>
        <name>[2Fe-2S] cluster</name>
        <dbReference type="ChEBI" id="CHEBI:190135"/>
        <label>1</label>
    </ligand>
</feature>
<dbReference type="InterPro" id="IPR016208">
    <property type="entry name" value="Ald_Oxase/xanthine_DH-like"/>
</dbReference>
<dbReference type="GO" id="GO:0051537">
    <property type="term" value="F:2 iron, 2 sulfur cluster binding"/>
    <property type="evidence" value="ECO:0007669"/>
    <property type="project" value="UniProtKB-KW"/>
</dbReference>
<keyword evidence="9 15" id="KW-0408">Iron</keyword>
<evidence type="ECO:0000313" key="19">
    <source>
        <dbReference type="Proteomes" id="UP000694388"/>
    </source>
</evidence>
<dbReference type="Gene3D" id="3.30.390.50">
    <property type="entry name" value="CO dehydrogenase flavoprotein, C-terminal domain"/>
    <property type="match status" value="1"/>
</dbReference>
<evidence type="ECO:0000256" key="8">
    <source>
        <dbReference type="ARBA" id="ARBA00023002"/>
    </source>
</evidence>
<feature type="domain" description="FAD-binding PCMH-type" evidence="17">
    <location>
        <begin position="215"/>
        <end position="393"/>
    </location>
</feature>
<feature type="binding site" evidence="15">
    <location>
        <position position="61"/>
    </location>
    <ligand>
        <name>[2Fe-2S] cluster</name>
        <dbReference type="ChEBI" id="CHEBI:190135"/>
        <label>1</label>
    </ligand>
</feature>
<dbReference type="AlphaFoldDB" id="A0A8C4QYP6"/>
<feature type="active site" description="Proton acceptor" evidence="13">
    <location>
        <position position="1225"/>
    </location>
</feature>
<keyword evidence="4" id="KW-0285">Flavoprotein</keyword>
<dbReference type="PIRSF" id="PIRSF000127">
    <property type="entry name" value="Xanthine_DH"/>
    <property type="match status" value="1"/>
</dbReference>
<feature type="binding site" evidence="15">
    <location>
        <position position="164"/>
    </location>
    <ligand>
        <name>[2Fe-2S] cluster</name>
        <dbReference type="ChEBI" id="CHEBI:190135"/>
        <label>2</label>
    </ligand>
</feature>
<comment type="similarity">
    <text evidence="2">Belongs to the xanthine dehydrogenase family.</text>
</comment>
<dbReference type="InterPro" id="IPR036856">
    <property type="entry name" value="Ald_Oxase/Xan_DH_a/b_sf"/>
</dbReference>
<evidence type="ECO:0000256" key="6">
    <source>
        <dbReference type="ARBA" id="ARBA00022723"/>
    </source>
</evidence>
<comment type="cofactor">
    <cofactor evidence="12">
        <name>[2Fe-2S] cluster</name>
        <dbReference type="ChEBI" id="CHEBI:190135"/>
    </cofactor>
</comment>
<evidence type="ECO:0000256" key="1">
    <source>
        <dbReference type="ARBA" id="ARBA00001974"/>
    </source>
</evidence>
<evidence type="ECO:0000256" key="7">
    <source>
        <dbReference type="ARBA" id="ARBA00022827"/>
    </source>
</evidence>
<feature type="binding site" evidence="15">
    <location>
        <position position="130"/>
    </location>
    <ligand>
        <name>[2Fe-2S] cluster</name>
        <dbReference type="ChEBI" id="CHEBI:190135"/>
        <label>2</label>
    </ligand>
</feature>
<feature type="binding site" evidence="15">
    <location>
        <position position="64"/>
    </location>
    <ligand>
        <name>[2Fe-2S] cluster</name>
        <dbReference type="ChEBI" id="CHEBI:190135"/>
        <label>1</label>
    </ligand>
</feature>
<sequence>MATVAEPSVVSGGAHKASIRFTVNNVEHVVEGPNPRTSLLDYLRETAGLRGTKVMCREGGCGCCTVALMRPDPLQPQQMLTESVNSCLLPLCSLDNRHVITIEGLGGQRQGFHILQKRMVHYNALQCGYCTPGFIMQMYSLLAGKASPSLQEAEDLFDGNLCRCTGYRPILDAVKSFAEGQPGVVDIEDLKVCPHSGELCRLADGGSVVGLTKRFSAGGAEWYQVSSLLDLLNLLHEKMARKYKLVCGNTSKGVYKSDEPYEVYIDVKAVPDLNSVDLSTAGLTVQSSVTLTHLIGSLEDNAHESRSFSVLALHLKKVANHAVRNVASWAGNLMMKHEHREFISDVFVVLEAAGAQLCVRDIVSTMDVSLPDFLEIDMRGKVIVSMTIPKLDADESMNTYKIMMRAQNAHAYVSAGFRWRLCRHDGSSVIVQAATLVFSGVSSKLVHAYKTEKFLIGKDLGLPTTLKGALAELMVELEPEEDPVLASPAYRKILAMALFYKFYLLQVDDGVVSSRVRSARTILQRQVSRGEQTYDTQPDLYPLTQPLPKLAALLQTSGEAQFTDDVPPSRSELFAAFVTSTRGSANLASLDVMRALAMPGAVRVLQASDIPPGGHNTFMPPPFAPEEMLCSQEVLYAGQPIAFCLADSADVAQSMAGAIDVIYSDLRKPLISLDEAVAASSFWPSLEGDLKVGDAEGAIAKAPRSVQGEIHIGEQAHFYMETQVCRCVPTEDCLEVQTAHQWQDLAQDGVAYALGLKAKDVVVSARRLGGSFGGKATRANIVACCTALAAYLTRRPVRCAMNFNTNMEALGRRHRYLVKYKVGFHEDGELIGVLITYYCDSGSANNDSEVQETLLFADNAYKCANWHLISVAVKTDIPSATWCRSPGSLPVIFVMENIIEHIARELRKDPVEVQRQNLYRKGDITPNGFHLDYCSIRDVYSKLLQMADVTNRQADIVHYNASNRWKKRGLSVVPIKYGISWSFGHFLCAVSVYANDGTITISHGGIECGQGINTKVAQVCAHILGIPMKIISVAPTNTLLSPNAQATGGSISSELNCLAVQNCCDELRRRMDPVRESLPPNVTWLELVKACFNKKINLRAQHWVWPDDRNDGPQYNSYGVTAAEVEVDVLTGESITSRVDILFDCGQSLNPAIDVGQVEGAFIMGLGYWLTERVTYDPVSGRLLTRGTWEYKPPCSKDIPVDFRVHLLKDAPNPVGVLRSKASGEPPQCMSCSVLFAVKHAVDSARSELGLKEYFVMDGPATPDKVALSCLLDPRQFTF</sequence>
<dbReference type="SUPFAM" id="SSF54292">
    <property type="entry name" value="2Fe-2S ferredoxin-like"/>
    <property type="match status" value="1"/>
</dbReference>
<feature type="binding site" evidence="15">
    <location>
        <position position="1049"/>
    </location>
    <ligand>
        <name>Mo-molybdopterin</name>
        <dbReference type="ChEBI" id="CHEBI:71302"/>
    </ligand>
    <ligandPart>
        <name>Mo</name>
        <dbReference type="ChEBI" id="CHEBI:28685"/>
    </ligandPart>
</feature>
<evidence type="ECO:0000256" key="13">
    <source>
        <dbReference type="PIRSR" id="PIRSR000127-1"/>
    </source>
</evidence>
<dbReference type="InterPro" id="IPR016167">
    <property type="entry name" value="FAD-bd_PCMH_sub1"/>
</dbReference>
<dbReference type="SUPFAM" id="SSF55447">
    <property type="entry name" value="CO dehydrogenase flavoprotein C-terminal domain-like"/>
    <property type="match status" value="1"/>
</dbReference>
<feature type="binding site" evidence="15">
    <location>
        <position position="87"/>
    </location>
    <ligand>
        <name>[2Fe-2S] cluster</name>
        <dbReference type="ChEBI" id="CHEBI:190135"/>
        <label>1</label>
    </ligand>
</feature>
<dbReference type="Gene3D" id="3.90.1170.50">
    <property type="entry name" value="Aldehyde oxidase/xanthine dehydrogenase, a/b hammerhead"/>
    <property type="match status" value="1"/>
</dbReference>
<dbReference type="Pfam" id="PF01315">
    <property type="entry name" value="Ald_Xan_dh_C"/>
    <property type="match status" value="1"/>
</dbReference>
<feature type="domain" description="2Fe-2S ferredoxin-type" evidence="16">
    <location>
        <begin position="17"/>
        <end position="105"/>
    </location>
</feature>
<dbReference type="FunFam" id="3.30.365.10:FF:000008">
    <property type="entry name" value="Aldehyde oxidase1"/>
    <property type="match status" value="1"/>
</dbReference>
<keyword evidence="8" id="KW-0560">Oxidoreductase</keyword>
<dbReference type="SMART" id="SM01092">
    <property type="entry name" value="CO_deh_flav_C"/>
    <property type="match status" value="1"/>
</dbReference>
<comment type="cofactor">
    <cofactor evidence="15">
        <name>Mo-molybdopterin</name>
        <dbReference type="ChEBI" id="CHEBI:71302"/>
    </cofactor>
    <text evidence="15">Binds 1 Mo-molybdopterin (Mo-MPT) cofactor per subunit.</text>
</comment>
<dbReference type="PANTHER" id="PTHR45444:SF3">
    <property type="entry name" value="XANTHINE DEHYDROGENASE"/>
    <property type="match status" value="1"/>
</dbReference>
<feature type="binding site" evidence="15">
    <location>
        <position position="884"/>
    </location>
    <ligand>
        <name>Mo-molybdopterin</name>
        <dbReference type="ChEBI" id="CHEBI:71302"/>
    </ligand>
    <ligandPart>
        <name>Mo</name>
        <dbReference type="ChEBI" id="CHEBI:28685"/>
    </ligandPart>
</feature>
<dbReference type="InterPro" id="IPR036884">
    <property type="entry name" value="2Fe-2S-bd_dom_sf"/>
</dbReference>
<protein>
    <recommendedName>
        <fullName evidence="20">Aldehyde oxidase</fullName>
    </recommendedName>
</protein>
<feature type="binding site" evidence="15">
    <location>
        <position position="162"/>
    </location>
    <ligand>
        <name>[2Fe-2S] cluster</name>
        <dbReference type="ChEBI" id="CHEBI:190135"/>
        <label>2</label>
    </ligand>
</feature>
<dbReference type="Pfam" id="PF20256">
    <property type="entry name" value="MoCoBD_2"/>
    <property type="match status" value="1"/>
</dbReference>
<dbReference type="SUPFAM" id="SSF54665">
    <property type="entry name" value="CO dehydrogenase molybdoprotein N-domain-like"/>
    <property type="match status" value="1"/>
</dbReference>
<dbReference type="Proteomes" id="UP000694388">
    <property type="component" value="Unplaced"/>
</dbReference>
<evidence type="ECO:0000256" key="4">
    <source>
        <dbReference type="ARBA" id="ARBA00022630"/>
    </source>
</evidence>
<dbReference type="GeneTree" id="ENSGT00940000166820"/>
<feature type="binding site" evidence="15">
    <location>
        <position position="741"/>
    </location>
    <ligand>
        <name>Mo-molybdopterin</name>
        <dbReference type="ChEBI" id="CHEBI:71302"/>
    </ligand>
    <ligandPart>
        <name>Mo</name>
        <dbReference type="ChEBI" id="CHEBI:28685"/>
    </ligandPart>
</feature>
<dbReference type="Gene3D" id="1.10.150.120">
    <property type="entry name" value="[2Fe-2S]-binding domain"/>
    <property type="match status" value="1"/>
</dbReference>
<dbReference type="FunFam" id="3.10.20.30:FF:000012">
    <property type="entry name" value="Xanthine dehydrogenase/oxidase"/>
    <property type="match status" value="1"/>
</dbReference>
<keyword evidence="10 15" id="KW-0411">Iron-sulfur</keyword>
<dbReference type="Pfam" id="PF02738">
    <property type="entry name" value="MoCoBD_1"/>
    <property type="match status" value="1"/>
</dbReference>
<dbReference type="InterPro" id="IPR037165">
    <property type="entry name" value="AldOxase/xan_DH_Mopterin-bd_sf"/>
</dbReference>
<feature type="binding site" evidence="15">
    <location>
        <position position="127"/>
    </location>
    <ligand>
        <name>[2Fe-2S] cluster</name>
        <dbReference type="ChEBI" id="CHEBI:190135"/>
        <label>2</label>
    </ligand>
</feature>
<reference evidence="18" key="1">
    <citation type="submission" date="2025-05" db="UniProtKB">
        <authorList>
            <consortium name="Ensembl"/>
        </authorList>
    </citation>
    <scope>IDENTIFICATION</scope>
</reference>
<dbReference type="InterPro" id="IPR001041">
    <property type="entry name" value="2Fe-2S_ferredoxin-type"/>
</dbReference>
<dbReference type="Pfam" id="PF03450">
    <property type="entry name" value="CO_deh_flav_C"/>
    <property type="match status" value="1"/>
</dbReference>
<evidence type="ECO:0000256" key="3">
    <source>
        <dbReference type="ARBA" id="ARBA00022505"/>
    </source>
</evidence>
<dbReference type="InterPro" id="IPR036683">
    <property type="entry name" value="CO_DH_flav_C_dom_sf"/>
</dbReference>
<dbReference type="Gene3D" id="3.30.43.10">
    <property type="entry name" value="Uridine Diphospho-n-acetylenolpyruvylglucosamine Reductase, domain 2"/>
    <property type="match status" value="1"/>
</dbReference>
<evidence type="ECO:0000259" key="17">
    <source>
        <dbReference type="PROSITE" id="PS51387"/>
    </source>
</evidence>
<name>A0A8C4QYP6_EPTBU</name>
<dbReference type="Pfam" id="PF01799">
    <property type="entry name" value="Fer2_2"/>
    <property type="match status" value="1"/>
</dbReference>
<dbReference type="InterPro" id="IPR000674">
    <property type="entry name" value="Ald_Oxase/Xan_DH_a/b"/>
</dbReference>
<keyword evidence="19" id="KW-1185">Reference proteome</keyword>
<dbReference type="SUPFAM" id="SSF56003">
    <property type="entry name" value="Molybdenum cofactor-binding domain"/>
    <property type="match status" value="1"/>
</dbReference>
<dbReference type="Ensembl" id="ENSEBUT00000022316.1">
    <property type="protein sequence ID" value="ENSEBUP00000021740.1"/>
    <property type="gene ID" value="ENSEBUG00000013326.1"/>
</dbReference>
<dbReference type="InterPro" id="IPR002888">
    <property type="entry name" value="2Fe-2S-bd"/>
</dbReference>
<evidence type="ECO:0000256" key="15">
    <source>
        <dbReference type="PIRSR" id="PIRSR000127-3"/>
    </source>
</evidence>
<proteinExistence type="inferred from homology"/>
<feature type="binding site" evidence="14">
    <location>
        <position position="401"/>
    </location>
    <ligand>
        <name>FAD</name>
        <dbReference type="ChEBI" id="CHEBI:57692"/>
    </ligand>
</feature>
<dbReference type="PROSITE" id="PS51387">
    <property type="entry name" value="FAD_PCMH"/>
    <property type="match status" value="1"/>
</dbReference>